<protein>
    <submittedName>
        <fullName evidence="1">Uncharacterized protein</fullName>
    </submittedName>
</protein>
<evidence type="ECO:0000313" key="1">
    <source>
        <dbReference type="EMBL" id="KOG85676.1"/>
    </source>
</evidence>
<accession>A0ABR5IXH6</accession>
<proteinExistence type="predicted"/>
<reference evidence="1 2" key="1">
    <citation type="submission" date="2015-07" db="EMBL/GenBank/DDBJ databases">
        <authorList>
            <person name="Ju K.-S."/>
            <person name="Doroghazi J.R."/>
            <person name="Metcalf W.W."/>
        </authorList>
    </citation>
    <scope>NUCLEOTIDE SEQUENCE [LARGE SCALE GENOMIC DNA]</scope>
    <source>
        <strain evidence="1 2">NRRL B-3589</strain>
    </source>
</reference>
<dbReference type="EMBL" id="LGUT01003269">
    <property type="protein sequence ID" value="KOG85676.1"/>
    <property type="molecule type" value="Genomic_DNA"/>
</dbReference>
<comment type="caution">
    <text evidence="1">The sequence shown here is derived from an EMBL/GenBank/DDBJ whole genome shotgun (WGS) entry which is preliminary data.</text>
</comment>
<evidence type="ECO:0000313" key="2">
    <source>
        <dbReference type="Proteomes" id="UP000037020"/>
    </source>
</evidence>
<keyword evidence="2" id="KW-1185">Reference proteome</keyword>
<organism evidence="1 2">
    <name type="scientific">Streptomyces varsoviensis</name>
    <dbReference type="NCBI Taxonomy" id="67373"/>
    <lineage>
        <taxon>Bacteria</taxon>
        <taxon>Bacillati</taxon>
        <taxon>Actinomycetota</taxon>
        <taxon>Actinomycetes</taxon>
        <taxon>Kitasatosporales</taxon>
        <taxon>Streptomycetaceae</taxon>
        <taxon>Streptomyces</taxon>
    </lineage>
</organism>
<gene>
    <name evidence="1" type="ORF">ADK38_35340</name>
</gene>
<dbReference type="Proteomes" id="UP000037020">
    <property type="component" value="Unassembled WGS sequence"/>
</dbReference>
<name>A0ABR5IXH6_9ACTN</name>
<feature type="non-terminal residue" evidence="1">
    <location>
        <position position="233"/>
    </location>
</feature>
<sequence length="233" mass="25456">LQIGRLTRVGVMETVLRAAPHKELPRTPVPLPAPAELVERAEERIAELRAAWHAAGHAEAVESMRRYTAARYGELIAALLDDADKPFAVADLIARGLPARHERLFTLLAPFLERQGVWRAEDDRWRLCAPAAPGSLLLTEFVGRHPAFVSTAALTARQLQALDDSCRDGADAAQAAISEPVARMLEQYYDVSPLCRFHNRVAQALVEQMTAVWPADRALRVLEIGAGTGGTTA</sequence>
<feature type="non-terminal residue" evidence="1">
    <location>
        <position position="1"/>
    </location>
</feature>